<accession>A0A0V1G3V9</accession>
<organism evidence="1 2">
    <name type="scientific">Trichinella pseudospiralis</name>
    <name type="common">Parasitic roundworm</name>
    <dbReference type="NCBI Taxonomy" id="6337"/>
    <lineage>
        <taxon>Eukaryota</taxon>
        <taxon>Metazoa</taxon>
        <taxon>Ecdysozoa</taxon>
        <taxon>Nematoda</taxon>
        <taxon>Enoplea</taxon>
        <taxon>Dorylaimia</taxon>
        <taxon>Trichinellida</taxon>
        <taxon>Trichinellidae</taxon>
        <taxon>Trichinella</taxon>
    </lineage>
</organism>
<comment type="caution">
    <text evidence="1">The sequence shown here is derived from an EMBL/GenBank/DDBJ whole genome shotgun (WGS) entry which is preliminary data.</text>
</comment>
<proteinExistence type="predicted"/>
<name>A0A0V1G3V9_TRIPS</name>
<dbReference type="EMBL" id="JYDT01000004">
    <property type="protein sequence ID" value="KRY92895.1"/>
    <property type="molecule type" value="Genomic_DNA"/>
</dbReference>
<gene>
    <name evidence="1" type="ORF">T4D_6497</name>
</gene>
<evidence type="ECO:0000313" key="1">
    <source>
        <dbReference type="EMBL" id="KRY92895.1"/>
    </source>
</evidence>
<dbReference type="OrthoDB" id="10255013at2759"/>
<dbReference type="AlphaFoldDB" id="A0A0V1G3V9"/>
<evidence type="ECO:0000313" key="2">
    <source>
        <dbReference type="Proteomes" id="UP000054995"/>
    </source>
</evidence>
<dbReference type="Proteomes" id="UP000054995">
    <property type="component" value="Unassembled WGS sequence"/>
</dbReference>
<keyword evidence="2" id="KW-1185">Reference proteome</keyword>
<protein>
    <submittedName>
        <fullName evidence="1">Uncharacterized protein</fullName>
    </submittedName>
</protein>
<reference evidence="1 2" key="1">
    <citation type="submission" date="2015-01" db="EMBL/GenBank/DDBJ databases">
        <title>Evolution of Trichinella species and genotypes.</title>
        <authorList>
            <person name="Korhonen P.K."/>
            <person name="Edoardo P."/>
            <person name="Giuseppe L.R."/>
            <person name="Gasser R.B."/>
        </authorList>
    </citation>
    <scope>NUCLEOTIDE SEQUENCE [LARGE SCALE GENOMIC DNA]</scope>
    <source>
        <strain evidence="1">ISS470</strain>
    </source>
</reference>
<sequence length="92" mass="10385">MTRDRLQALKAARSGEDDSCDVTVDVDGNRFMEEFFEQNDNYVYTKSVLMLLNKFCNGIAAWLDVCAPSLSDNMRIVARGGKLIVFDVIILM</sequence>